<dbReference type="EMBL" id="GBRH01244095">
    <property type="protein sequence ID" value="JAD53800.1"/>
    <property type="molecule type" value="Transcribed_RNA"/>
</dbReference>
<organism evidence="1">
    <name type="scientific">Arundo donax</name>
    <name type="common">Giant reed</name>
    <name type="synonym">Donax arundinaceus</name>
    <dbReference type="NCBI Taxonomy" id="35708"/>
    <lineage>
        <taxon>Eukaryota</taxon>
        <taxon>Viridiplantae</taxon>
        <taxon>Streptophyta</taxon>
        <taxon>Embryophyta</taxon>
        <taxon>Tracheophyta</taxon>
        <taxon>Spermatophyta</taxon>
        <taxon>Magnoliopsida</taxon>
        <taxon>Liliopsida</taxon>
        <taxon>Poales</taxon>
        <taxon>Poaceae</taxon>
        <taxon>PACMAD clade</taxon>
        <taxon>Arundinoideae</taxon>
        <taxon>Arundineae</taxon>
        <taxon>Arundo</taxon>
    </lineage>
</organism>
<accession>A0A0A9AXZ9</accession>
<dbReference type="AlphaFoldDB" id="A0A0A9AXZ9"/>
<reference evidence="1" key="2">
    <citation type="journal article" date="2015" name="Data Brief">
        <title>Shoot transcriptome of the giant reed, Arundo donax.</title>
        <authorList>
            <person name="Barrero R.A."/>
            <person name="Guerrero F.D."/>
            <person name="Moolhuijzen P."/>
            <person name="Goolsby J.A."/>
            <person name="Tidwell J."/>
            <person name="Bellgard S.E."/>
            <person name="Bellgard M.I."/>
        </authorList>
    </citation>
    <scope>NUCLEOTIDE SEQUENCE</scope>
    <source>
        <tissue evidence="1">Shoot tissue taken approximately 20 cm above the soil surface</tissue>
    </source>
</reference>
<protein>
    <submittedName>
        <fullName evidence="1">Uncharacterized protein</fullName>
    </submittedName>
</protein>
<proteinExistence type="predicted"/>
<reference evidence="1" key="1">
    <citation type="submission" date="2014-09" db="EMBL/GenBank/DDBJ databases">
        <authorList>
            <person name="Magalhaes I.L.F."/>
            <person name="Oliveira U."/>
            <person name="Santos F.R."/>
            <person name="Vidigal T.H.D.A."/>
            <person name="Brescovit A.D."/>
            <person name="Santos A.J."/>
        </authorList>
    </citation>
    <scope>NUCLEOTIDE SEQUENCE</scope>
    <source>
        <tissue evidence="1">Shoot tissue taken approximately 20 cm above the soil surface</tissue>
    </source>
</reference>
<name>A0A0A9AXZ9_ARUDO</name>
<evidence type="ECO:0000313" key="1">
    <source>
        <dbReference type="EMBL" id="JAD53800.1"/>
    </source>
</evidence>
<sequence length="79" mass="8503">MRGFRGACSCRGAALACHGIAPLVQSPSLAGPAWEIIGRSSAPPSLPRGPLFGRFRCRAHRPVLTWRRSLLLSLLLLPT</sequence>